<evidence type="ECO:0000313" key="4">
    <source>
        <dbReference type="EMBL" id="MDD7965474.1"/>
    </source>
</evidence>
<dbReference type="InterPro" id="IPR047650">
    <property type="entry name" value="Transpos_IS110"/>
</dbReference>
<evidence type="ECO:0000256" key="1">
    <source>
        <dbReference type="SAM" id="Coils"/>
    </source>
</evidence>
<dbReference type="RefSeq" id="WP_274200015.1">
    <property type="nucleotide sequence ID" value="NZ_JAQZAO010000003.1"/>
</dbReference>
<dbReference type="InterPro" id="IPR002525">
    <property type="entry name" value="Transp_IS110-like_N"/>
</dbReference>
<dbReference type="PANTHER" id="PTHR33055:SF16">
    <property type="entry name" value="TRANSPOSASE FOR INSERTION SEQUENCE ELEMENT IS1547"/>
    <property type="match status" value="1"/>
</dbReference>
<protein>
    <submittedName>
        <fullName evidence="4">IS110 family transposase</fullName>
    </submittedName>
</protein>
<feature type="coiled-coil region" evidence="1">
    <location>
        <begin position="190"/>
        <end position="217"/>
    </location>
</feature>
<gene>
    <name evidence="4" type="ORF">PGB27_08925</name>
</gene>
<dbReference type="PANTHER" id="PTHR33055">
    <property type="entry name" value="TRANSPOSASE FOR INSERTION SEQUENCE ELEMENT IS1111A"/>
    <property type="match status" value="1"/>
</dbReference>
<accession>A0ABT5SRI3</accession>
<keyword evidence="1" id="KW-0175">Coiled coil</keyword>
<dbReference type="Pfam" id="PF02371">
    <property type="entry name" value="Transposase_20"/>
    <property type="match status" value="1"/>
</dbReference>
<keyword evidence="5" id="KW-1185">Reference proteome</keyword>
<dbReference type="InterPro" id="IPR003346">
    <property type="entry name" value="Transposase_20"/>
</dbReference>
<proteinExistence type="predicted"/>
<evidence type="ECO:0000259" key="2">
    <source>
        <dbReference type="Pfam" id="PF01548"/>
    </source>
</evidence>
<evidence type="ECO:0000313" key="5">
    <source>
        <dbReference type="Proteomes" id="UP001300763"/>
    </source>
</evidence>
<name>A0ABT5SRI3_9PSEU</name>
<feature type="domain" description="Transposase IS110-like N-terminal" evidence="2">
    <location>
        <begin position="4"/>
        <end position="155"/>
    </location>
</feature>
<dbReference type="NCBIfam" id="NF033542">
    <property type="entry name" value="transpos_IS110"/>
    <property type="match status" value="1"/>
</dbReference>
<dbReference type="EMBL" id="JAQZAO010000003">
    <property type="protein sequence ID" value="MDD7965474.1"/>
    <property type="molecule type" value="Genomic_DNA"/>
</dbReference>
<dbReference type="Pfam" id="PF01548">
    <property type="entry name" value="DEDD_Tnp_IS110"/>
    <property type="match status" value="1"/>
</dbReference>
<comment type="caution">
    <text evidence="4">The sequence shown here is derived from an EMBL/GenBank/DDBJ whole genome shotgun (WGS) entry which is preliminary data.</text>
</comment>
<organism evidence="4 5">
    <name type="scientific">Actinomycetospora lemnae</name>
    <dbReference type="NCBI Taxonomy" id="3019891"/>
    <lineage>
        <taxon>Bacteria</taxon>
        <taxon>Bacillati</taxon>
        <taxon>Actinomycetota</taxon>
        <taxon>Actinomycetes</taxon>
        <taxon>Pseudonocardiales</taxon>
        <taxon>Pseudonocardiaceae</taxon>
        <taxon>Actinomycetospora</taxon>
    </lineage>
</organism>
<reference evidence="4 5" key="1">
    <citation type="submission" date="2023-02" db="EMBL/GenBank/DDBJ databases">
        <title>Genome sequencing required for Actinomycetospora new species description.</title>
        <authorList>
            <person name="Saimee Y."/>
            <person name="Duangmal K."/>
        </authorList>
    </citation>
    <scope>NUCLEOTIDE SEQUENCE [LARGE SCALE GENOMIC DNA]</scope>
    <source>
        <strain evidence="4 5">DW7H6</strain>
    </source>
</reference>
<feature type="domain" description="Transposase IS116/IS110/IS902 C-terminal" evidence="3">
    <location>
        <begin position="221"/>
        <end position="302"/>
    </location>
</feature>
<dbReference type="Proteomes" id="UP001300763">
    <property type="component" value="Unassembled WGS sequence"/>
</dbReference>
<evidence type="ECO:0000259" key="3">
    <source>
        <dbReference type="Pfam" id="PF02371"/>
    </source>
</evidence>
<sequence length="352" mass="39471">MVVLGIDAHKRSHTVVAVDHAGRKLGERTLTATTSDHLAMLTWAEQFGDQRQWAVEDCLHLSRRLEHDLLAAGESLVRVPPKLMAQTRDSARTYGKSDPIDALAVARAVLREPDLPTARLDGPAREVRLLADHRDDLVAERTRVINRLRWHLHELDPSWAPPARSLWRPKNLATVTERLKDLAGLVARLARTLVERCRELSGQIAELDRELSELVAQVAPTLLELCGCATLTAAKIVGETAGVDRFRSRHAFARHNGTAPVPVWSSNRARHRLSRVGNRQLNAAVHRIAITQAHYHPEAIAFLERRRAAGDSKLESIRVLKRRLSDVVYRALQADLQHTPRASHRRLTTTLT</sequence>